<dbReference type="EMBL" id="JZKH01000023">
    <property type="protein sequence ID" value="KJS61673.1"/>
    <property type="molecule type" value="Genomic_DNA"/>
</dbReference>
<sequence length="250" mass="24865">MFAAVSVLLASLGHVLMSGTPVPAWSAAAALAAVFGLARPLGARERGPLLVTGLTVGVQAALHTLFALGQAAAGSGTSAGGDLADQWARLLLCTSHPVSPAETVRMAQAAGLGDLAGMPGMTGMPGTAGMSGMAGMPGTAVGAHAHQLGTVTAGPAQHAGGGMTGMLAAHLLAALLMGLWLSAGERGAFRLGRAVTARLLAPLLLLLRLACPPHRPRLRPVRAGSAQRLRQLLLVHALTSRGPPAGIAVA</sequence>
<evidence type="ECO:0008006" key="4">
    <source>
        <dbReference type="Google" id="ProtNLM"/>
    </source>
</evidence>
<reference evidence="2 3" key="1">
    <citation type="submission" date="2015-02" db="EMBL/GenBank/DDBJ databases">
        <authorList>
            <person name="Ju K.-S."/>
            <person name="Doroghazi J.R."/>
            <person name="Metcalf W."/>
        </authorList>
    </citation>
    <scope>NUCLEOTIDE SEQUENCE [LARGE SCALE GENOMIC DNA]</scope>
    <source>
        <strain evidence="2 3">ATCC 31215</strain>
    </source>
</reference>
<keyword evidence="1" id="KW-0812">Transmembrane</keyword>
<keyword evidence="1" id="KW-0472">Membrane</keyword>
<dbReference type="AlphaFoldDB" id="A0A0F2TEQ8"/>
<name>A0A0F2TEQ8_STRR3</name>
<dbReference type="Proteomes" id="UP000033699">
    <property type="component" value="Unassembled WGS sequence"/>
</dbReference>
<feature type="transmembrane region" description="Helical" evidence="1">
    <location>
        <begin position="48"/>
        <end position="68"/>
    </location>
</feature>
<evidence type="ECO:0000313" key="2">
    <source>
        <dbReference type="EMBL" id="KJS61673.1"/>
    </source>
</evidence>
<keyword evidence="3" id="KW-1185">Reference proteome</keyword>
<evidence type="ECO:0000313" key="3">
    <source>
        <dbReference type="Proteomes" id="UP000033699"/>
    </source>
</evidence>
<evidence type="ECO:0000256" key="1">
    <source>
        <dbReference type="SAM" id="Phobius"/>
    </source>
</evidence>
<keyword evidence="1" id="KW-1133">Transmembrane helix</keyword>
<accession>A0A0F2TEQ8</accession>
<feature type="transmembrane region" description="Helical" evidence="1">
    <location>
        <begin position="165"/>
        <end position="183"/>
    </location>
</feature>
<organism evidence="2 3">
    <name type="scientific">Streptomyces rubellomurinus (strain ATCC 31215)</name>
    <dbReference type="NCBI Taxonomy" id="359131"/>
    <lineage>
        <taxon>Bacteria</taxon>
        <taxon>Bacillati</taxon>
        <taxon>Actinomycetota</taxon>
        <taxon>Actinomycetes</taxon>
        <taxon>Kitasatosporales</taxon>
        <taxon>Streptomycetaceae</taxon>
        <taxon>Streptomyces</taxon>
    </lineage>
</organism>
<protein>
    <recommendedName>
        <fullName evidence="4">PE-PGRS family protein</fullName>
    </recommendedName>
</protein>
<comment type="caution">
    <text evidence="2">The sequence shown here is derived from an EMBL/GenBank/DDBJ whole genome shotgun (WGS) entry which is preliminary data.</text>
</comment>
<proteinExistence type="predicted"/>
<dbReference type="PATRIC" id="fig|359131.3.peg.2962"/>
<gene>
    <name evidence="2" type="ORF">VM95_13545</name>
</gene>